<evidence type="ECO:0008006" key="3">
    <source>
        <dbReference type="Google" id="ProtNLM"/>
    </source>
</evidence>
<sequence>MIPGQVWGARPDELLAELPCDSELSGSVLVCDRAISVDAPAETVFDWCCQLRVASYSYELLDVTWLLGAPLRRRPRTRSPELTDLAVGQRFMGVFDLVNFTPGVQITLRADTVAVTYSVRPYVVGPGSRLHVRVCFSGPGLIAAPLAFGDFFMMRKQLLTLKELAEREALSVR</sequence>
<reference evidence="1 2" key="1">
    <citation type="submission" date="2020-07" db="EMBL/GenBank/DDBJ databases">
        <authorList>
            <person name="Zhuang K."/>
            <person name="Ran Y."/>
        </authorList>
    </citation>
    <scope>NUCLEOTIDE SEQUENCE [LARGE SCALE GENOMIC DNA]</scope>
    <source>
        <strain evidence="1 2">WCH-YHL-001</strain>
    </source>
</reference>
<dbReference type="Gene3D" id="3.30.530.20">
    <property type="match status" value="1"/>
</dbReference>
<dbReference type="RefSeq" id="WP_181582412.1">
    <property type="nucleotide sequence ID" value="NZ_CP059399.1"/>
</dbReference>
<accession>A0A7D6VJ45</accession>
<dbReference type="AlphaFoldDB" id="A0A7D6VJ45"/>
<keyword evidence="2" id="KW-1185">Reference proteome</keyword>
<dbReference type="EMBL" id="CP059399">
    <property type="protein sequence ID" value="QLY31216.1"/>
    <property type="molecule type" value="Genomic_DNA"/>
</dbReference>
<evidence type="ECO:0000313" key="1">
    <source>
        <dbReference type="EMBL" id="QLY31216.1"/>
    </source>
</evidence>
<dbReference type="SUPFAM" id="SSF55961">
    <property type="entry name" value="Bet v1-like"/>
    <property type="match status" value="1"/>
</dbReference>
<dbReference type="Proteomes" id="UP000515512">
    <property type="component" value="Chromosome"/>
</dbReference>
<dbReference type="InterPro" id="IPR023393">
    <property type="entry name" value="START-like_dom_sf"/>
</dbReference>
<protein>
    <recommendedName>
        <fullName evidence="3">Polyketide cyclase/dehydrase/lipid transport protein</fullName>
    </recommendedName>
</protein>
<name>A0A7D6VJ45_9NOCA</name>
<organism evidence="1 2">
    <name type="scientific">Nocardia huaxiensis</name>
    <dbReference type="NCBI Taxonomy" id="2755382"/>
    <lineage>
        <taxon>Bacteria</taxon>
        <taxon>Bacillati</taxon>
        <taxon>Actinomycetota</taxon>
        <taxon>Actinomycetes</taxon>
        <taxon>Mycobacteriales</taxon>
        <taxon>Nocardiaceae</taxon>
        <taxon>Nocardia</taxon>
    </lineage>
</organism>
<gene>
    <name evidence="1" type="ORF">H0264_02180</name>
</gene>
<evidence type="ECO:0000313" key="2">
    <source>
        <dbReference type="Proteomes" id="UP000515512"/>
    </source>
</evidence>
<proteinExistence type="predicted"/>
<dbReference type="KEGG" id="nhu:H0264_02180"/>